<organism evidence="2 3">
    <name type="scientific">Hemibagrus wyckioides</name>
    <dbReference type="NCBI Taxonomy" id="337641"/>
    <lineage>
        <taxon>Eukaryota</taxon>
        <taxon>Metazoa</taxon>
        <taxon>Chordata</taxon>
        <taxon>Craniata</taxon>
        <taxon>Vertebrata</taxon>
        <taxon>Euteleostomi</taxon>
        <taxon>Actinopterygii</taxon>
        <taxon>Neopterygii</taxon>
        <taxon>Teleostei</taxon>
        <taxon>Ostariophysi</taxon>
        <taxon>Siluriformes</taxon>
        <taxon>Bagridae</taxon>
        <taxon>Hemibagrus</taxon>
    </lineage>
</organism>
<sequence length="71" mass="8232">MGRRRPSDEEEIEDGGRPSDETKSPWEQWQGCNFWIQGRCEGLQQQVEDLFALVPALSSRREDMEGDFTTI</sequence>
<accession>A0A9D3SQQ2</accession>
<dbReference type="Proteomes" id="UP000824219">
    <property type="component" value="Linkage Group LG03"/>
</dbReference>
<protein>
    <submittedName>
        <fullName evidence="2">Uncharacterized protein</fullName>
    </submittedName>
</protein>
<evidence type="ECO:0000256" key="1">
    <source>
        <dbReference type="SAM" id="MobiDB-lite"/>
    </source>
</evidence>
<evidence type="ECO:0000313" key="2">
    <source>
        <dbReference type="EMBL" id="KAG7333771.1"/>
    </source>
</evidence>
<feature type="region of interest" description="Disordered" evidence="1">
    <location>
        <begin position="1"/>
        <end position="27"/>
    </location>
</feature>
<proteinExistence type="predicted"/>
<dbReference type="AlphaFoldDB" id="A0A9D3SQQ2"/>
<evidence type="ECO:0000313" key="3">
    <source>
        <dbReference type="Proteomes" id="UP000824219"/>
    </source>
</evidence>
<comment type="caution">
    <text evidence="2">The sequence shown here is derived from an EMBL/GenBank/DDBJ whole genome shotgun (WGS) entry which is preliminary data.</text>
</comment>
<gene>
    <name evidence="2" type="ORF">KOW79_002178</name>
</gene>
<dbReference type="EMBL" id="JAHKSW010000003">
    <property type="protein sequence ID" value="KAG7333771.1"/>
    <property type="molecule type" value="Genomic_DNA"/>
</dbReference>
<name>A0A9D3SQQ2_9TELE</name>
<feature type="compositionally biased region" description="Basic and acidic residues" evidence="1">
    <location>
        <begin position="14"/>
        <end position="24"/>
    </location>
</feature>
<keyword evidence="3" id="KW-1185">Reference proteome</keyword>
<reference evidence="2 3" key="1">
    <citation type="submission" date="2021-06" db="EMBL/GenBank/DDBJ databases">
        <title>Chromosome-level genome assembly of the red-tail catfish (Hemibagrus wyckioides).</title>
        <authorList>
            <person name="Shao F."/>
        </authorList>
    </citation>
    <scope>NUCLEOTIDE SEQUENCE [LARGE SCALE GENOMIC DNA]</scope>
    <source>
        <strain evidence="2">EC202008001</strain>
        <tissue evidence="2">Blood</tissue>
    </source>
</reference>